<gene>
    <name evidence="1" type="ORF">O181_023005</name>
</gene>
<protein>
    <submittedName>
        <fullName evidence="1">Uncharacterized protein</fullName>
    </submittedName>
</protein>
<organism evidence="1 2">
    <name type="scientific">Austropuccinia psidii MF-1</name>
    <dbReference type="NCBI Taxonomy" id="1389203"/>
    <lineage>
        <taxon>Eukaryota</taxon>
        <taxon>Fungi</taxon>
        <taxon>Dikarya</taxon>
        <taxon>Basidiomycota</taxon>
        <taxon>Pucciniomycotina</taxon>
        <taxon>Pucciniomycetes</taxon>
        <taxon>Pucciniales</taxon>
        <taxon>Sphaerophragmiaceae</taxon>
        <taxon>Austropuccinia</taxon>
    </lineage>
</organism>
<comment type="caution">
    <text evidence="1">The sequence shown here is derived from an EMBL/GenBank/DDBJ whole genome shotgun (WGS) entry which is preliminary data.</text>
</comment>
<reference evidence="1" key="1">
    <citation type="submission" date="2021-03" db="EMBL/GenBank/DDBJ databases">
        <title>Draft genome sequence of rust myrtle Austropuccinia psidii MF-1, a brazilian biotype.</title>
        <authorList>
            <person name="Quecine M.C."/>
            <person name="Pachon D.M.R."/>
            <person name="Bonatelli M.L."/>
            <person name="Correr F.H."/>
            <person name="Franceschini L.M."/>
            <person name="Leite T.F."/>
            <person name="Margarido G.R.A."/>
            <person name="Almeida C.A."/>
            <person name="Ferrarezi J.A."/>
            <person name="Labate C.A."/>
        </authorList>
    </citation>
    <scope>NUCLEOTIDE SEQUENCE</scope>
    <source>
        <strain evidence="1">MF-1</strain>
    </source>
</reference>
<sequence>MLPQVSVANPSKRRNPFCPAFWIQRIDPSKHQCSLPSRNMLWIKLLGAFPLLATACHAILENTVLVCTTPHCGNRVSAKLGHYTTCKHGIYCIGCGKAKPQAACNNAISKKQWKCTICLNEGTTEDYDALMMQGCEEVAKHRYKCSDCYPQLANTNRVAPWG</sequence>
<evidence type="ECO:0000313" key="2">
    <source>
        <dbReference type="Proteomes" id="UP000765509"/>
    </source>
</evidence>
<dbReference type="EMBL" id="AVOT02007164">
    <property type="protein sequence ID" value="MBW0483290.1"/>
    <property type="molecule type" value="Genomic_DNA"/>
</dbReference>
<accession>A0A9Q3CHQ0</accession>
<evidence type="ECO:0000313" key="1">
    <source>
        <dbReference type="EMBL" id="MBW0483290.1"/>
    </source>
</evidence>
<name>A0A9Q3CHQ0_9BASI</name>
<dbReference type="AlphaFoldDB" id="A0A9Q3CHQ0"/>
<proteinExistence type="predicted"/>
<dbReference type="Proteomes" id="UP000765509">
    <property type="component" value="Unassembled WGS sequence"/>
</dbReference>
<keyword evidence="2" id="KW-1185">Reference proteome</keyword>